<keyword evidence="2" id="KW-0698">rRNA processing</keyword>
<dbReference type="PROSITE" id="PS01296">
    <property type="entry name" value="RSMI"/>
    <property type="match status" value="1"/>
</dbReference>
<dbReference type="InterPro" id="IPR014776">
    <property type="entry name" value="4pyrrole_Mease_sub2"/>
</dbReference>
<proteinExistence type="inferred from homology"/>
<dbReference type="EMBL" id="UINC01041737">
    <property type="protein sequence ID" value="SVB43426.1"/>
    <property type="molecule type" value="Genomic_DNA"/>
</dbReference>
<organism evidence="8">
    <name type="scientific">marine metagenome</name>
    <dbReference type="NCBI Taxonomy" id="408172"/>
    <lineage>
        <taxon>unclassified sequences</taxon>
        <taxon>metagenomes</taxon>
        <taxon>ecological metagenomes</taxon>
    </lineage>
</organism>
<feature type="domain" description="Tetrapyrrole methylase" evidence="6">
    <location>
        <begin position="4"/>
        <end position="203"/>
    </location>
</feature>
<dbReference type="Pfam" id="PF23016">
    <property type="entry name" value="RsmI_C"/>
    <property type="match status" value="1"/>
</dbReference>
<dbReference type="NCBIfam" id="TIGR00096">
    <property type="entry name" value="16S rRNA (cytidine(1402)-2'-O)-methyltransferase"/>
    <property type="match status" value="1"/>
</dbReference>
<reference evidence="8" key="1">
    <citation type="submission" date="2018-05" db="EMBL/GenBank/DDBJ databases">
        <authorList>
            <person name="Lanie J.A."/>
            <person name="Ng W.-L."/>
            <person name="Kazmierczak K.M."/>
            <person name="Andrzejewski T.M."/>
            <person name="Davidsen T.M."/>
            <person name="Wayne K.J."/>
            <person name="Tettelin H."/>
            <person name="Glass J.I."/>
            <person name="Rusch D."/>
            <person name="Podicherti R."/>
            <person name="Tsui H.-C.T."/>
            <person name="Winkler M.E."/>
        </authorList>
    </citation>
    <scope>NUCLEOTIDE SEQUENCE</scope>
</reference>
<dbReference type="InterPro" id="IPR014777">
    <property type="entry name" value="4pyrrole_Mease_sub1"/>
</dbReference>
<dbReference type="PIRSF" id="PIRSF005917">
    <property type="entry name" value="MTase_YraL"/>
    <property type="match status" value="1"/>
</dbReference>
<dbReference type="FunFam" id="3.30.950.10:FF:000002">
    <property type="entry name" value="Ribosomal RNA small subunit methyltransferase I"/>
    <property type="match status" value="1"/>
</dbReference>
<dbReference type="GO" id="GO:0008168">
    <property type="term" value="F:methyltransferase activity"/>
    <property type="evidence" value="ECO:0007669"/>
    <property type="project" value="UniProtKB-KW"/>
</dbReference>
<dbReference type="PANTHER" id="PTHR46111:SF1">
    <property type="entry name" value="RIBOSOMAL RNA SMALL SUBUNIT METHYLTRANSFERASE I"/>
    <property type="match status" value="1"/>
</dbReference>
<name>A0A382DY37_9ZZZZ</name>
<evidence type="ECO:0000259" key="7">
    <source>
        <dbReference type="Pfam" id="PF23016"/>
    </source>
</evidence>
<dbReference type="CDD" id="cd11648">
    <property type="entry name" value="RsmI"/>
    <property type="match status" value="1"/>
</dbReference>
<keyword evidence="4" id="KW-0808">Transferase</keyword>
<dbReference type="GO" id="GO:0006364">
    <property type="term" value="P:rRNA processing"/>
    <property type="evidence" value="ECO:0007669"/>
    <property type="project" value="UniProtKB-KW"/>
</dbReference>
<dbReference type="Gene3D" id="3.30.950.10">
    <property type="entry name" value="Methyltransferase, Cobalt-precorrin-4 Transmethylase, Domain 2"/>
    <property type="match status" value="1"/>
</dbReference>
<dbReference type="Pfam" id="PF00590">
    <property type="entry name" value="TP_methylase"/>
    <property type="match status" value="1"/>
</dbReference>
<keyword evidence="5" id="KW-0949">S-adenosyl-L-methionine</keyword>
<evidence type="ECO:0000256" key="2">
    <source>
        <dbReference type="ARBA" id="ARBA00022552"/>
    </source>
</evidence>
<evidence type="ECO:0000259" key="6">
    <source>
        <dbReference type="Pfam" id="PF00590"/>
    </source>
</evidence>
<accession>A0A382DY37</accession>
<dbReference type="AlphaFoldDB" id="A0A382DY37"/>
<evidence type="ECO:0000256" key="4">
    <source>
        <dbReference type="ARBA" id="ARBA00022679"/>
    </source>
</evidence>
<dbReference type="InterPro" id="IPR053910">
    <property type="entry name" value="RsmI_HTH"/>
</dbReference>
<dbReference type="InterPro" id="IPR035996">
    <property type="entry name" value="4pyrrol_Methylase_sf"/>
</dbReference>
<dbReference type="InterPro" id="IPR000878">
    <property type="entry name" value="4pyrrol_Mease"/>
</dbReference>
<gene>
    <name evidence="8" type="ORF">METZ01_LOCUS196280</name>
</gene>
<dbReference type="InterPro" id="IPR018063">
    <property type="entry name" value="SAM_MeTrfase_RsmI_CS"/>
</dbReference>
<evidence type="ECO:0000313" key="8">
    <source>
        <dbReference type="EMBL" id="SVB43426.1"/>
    </source>
</evidence>
<dbReference type="GO" id="GO:0032259">
    <property type="term" value="P:methylation"/>
    <property type="evidence" value="ECO:0007669"/>
    <property type="project" value="UniProtKB-KW"/>
</dbReference>
<keyword evidence="1" id="KW-0963">Cytoplasm</keyword>
<sequence length="273" mass="29608">MSALYVVATPIGNLDDLSARVISTLKKVDLITAEDTRRTGLLLKHLGIERPMVLVHDHNEKQQTLDLIGRIKSGADIALVSDAGTPLISDPGFHLVKQCHVESIPVIPIAGPSAVTAALSAAGIATDRFSFEGFVPARNKARLQFYQELANESRTLVFFEAPHRIELSLQALEAAVGGARQLSICRELTKAFEQIVQGTVFELRQAVDSGEIPQKGEFVLVLARAERSFDADADRLLLALLPELSPSKSAAVAARLTSEPKSQLYDRALQLKP</sequence>
<evidence type="ECO:0000256" key="1">
    <source>
        <dbReference type="ARBA" id="ARBA00022490"/>
    </source>
</evidence>
<evidence type="ECO:0000256" key="3">
    <source>
        <dbReference type="ARBA" id="ARBA00022603"/>
    </source>
</evidence>
<evidence type="ECO:0000256" key="5">
    <source>
        <dbReference type="ARBA" id="ARBA00022691"/>
    </source>
</evidence>
<dbReference type="InterPro" id="IPR008189">
    <property type="entry name" value="rRNA_ssu_MeTfrase_I"/>
</dbReference>
<dbReference type="SUPFAM" id="SSF53790">
    <property type="entry name" value="Tetrapyrrole methylase"/>
    <property type="match status" value="1"/>
</dbReference>
<keyword evidence="3" id="KW-0489">Methyltransferase</keyword>
<protein>
    <submittedName>
        <fullName evidence="8">Uncharacterized protein</fullName>
    </submittedName>
</protein>
<feature type="domain" description="RsmI HTH" evidence="7">
    <location>
        <begin position="230"/>
        <end position="272"/>
    </location>
</feature>
<dbReference type="HAMAP" id="MF_01877">
    <property type="entry name" value="16SrRNA_methyltr_I"/>
    <property type="match status" value="1"/>
</dbReference>
<dbReference type="PANTHER" id="PTHR46111">
    <property type="entry name" value="RIBOSOMAL RNA SMALL SUBUNIT METHYLTRANSFERASE I"/>
    <property type="match status" value="1"/>
</dbReference>
<dbReference type="Gene3D" id="3.40.1010.10">
    <property type="entry name" value="Cobalt-precorrin-4 Transmethylase, Domain 1"/>
    <property type="match status" value="1"/>
</dbReference>